<protein>
    <submittedName>
        <fullName evidence="1">Uncharacterized protein</fullName>
    </submittedName>
</protein>
<evidence type="ECO:0000313" key="1">
    <source>
        <dbReference type="EMBL" id="GAC96978.1"/>
    </source>
</evidence>
<name>R9P6E2_PSEHS</name>
<dbReference type="STRING" id="1305764.R9P6E2"/>
<dbReference type="RefSeq" id="XP_012190565.1">
    <property type="nucleotide sequence ID" value="XM_012335175.1"/>
</dbReference>
<organism evidence="1 2">
    <name type="scientific">Pseudozyma hubeiensis (strain SY62)</name>
    <name type="common">Yeast</name>
    <dbReference type="NCBI Taxonomy" id="1305764"/>
    <lineage>
        <taxon>Eukaryota</taxon>
        <taxon>Fungi</taxon>
        <taxon>Dikarya</taxon>
        <taxon>Basidiomycota</taxon>
        <taxon>Ustilaginomycotina</taxon>
        <taxon>Ustilaginomycetes</taxon>
        <taxon>Ustilaginales</taxon>
        <taxon>Ustilaginaceae</taxon>
        <taxon>Pseudozyma</taxon>
    </lineage>
</organism>
<dbReference type="AlphaFoldDB" id="R9P6E2"/>
<accession>R9P6E2</accession>
<reference evidence="2" key="1">
    <citation type="journal article" date="2013" name="Genome Announc.">
        <title>Draft genome sequence of the basidiomycetous yeast-like fungus Pseudozyma hubeiensis SY62, which produces an abundant amount of the biosurfactant mannosylerythritol lipids.</title>
        <authorList>
            <person name="Konishi M."/>
            <person name="Hatada Y."/>
            <person name="Horiuchi J."/>
        </authorList>
    </citation>
    <scope>NUCLEOTIDE SEQUENCE [LARGE SCALE GENOMIC DNA]</scope>
    <source>
        <strain evidence="2">SY62</strain>
    </source>
</reference>
<dbReference type="EMBL" id="DF238808">
    <property type="protein sequence ID" value="GAC96978.1"/>
    <property type="molecule type" value="Genomic_DNA"/>
</dbReference>
<sequence length="128" mass="14337">MASSSSTIDIPTELLTRIKKFRLTPSKAPITAQVFKIDKKSLTLELEEELTTGLTCVEDLIEVSPTISEHSQSETLLIKTAFMLVVATISTLLGTPNLIPRVVDTLRFGTEQLQRQIRRRKSGRRQGR</sequence>
<keyword evidence="2" id="KW-1185">Reference proteome</keyword>
<dbReference type="OrthoDB" id="3919494at2759"/>
<evidence type="ECO:0000313" key="2">
    <source>
        <dbReference type="Proteomes" id="UP000014071"/>
    </source>
</evidence>
<dbReference type="Proteomes" id="UP000014071">
    <property type="component" value="Unassembled WGS sequence"/>
</dbReference>
<gene>
    <name evidence="1" type="ORF">PHSY_004562</name>
</gene>
<dbReference type="GeneID" id="24109844"/>
<dbReference type="HOGENOM" id="CLU_1960546_0_0_1"/>
<proteinExistence type="predicted"/>